<accession>A0A9D2HLB7</accession>
<evidence type="ECO:0000313" key="2">
    <source>
        <dbReference type="EMBL" id="HJA72604.1"/>
    </source>
</evidence>
<sequence length="431" mass="47304">MKSVVSSLVENVKIPRMFQVRQIFPEDRIEADQIPEILGEKMNEEKFASQIKPGMTVAITVGSRQIANILTITKTIVDFVKEKGGKPFIVAAMGSHGGATEEGQREILKNYGVTEESMGCPVKCSMEVVKIGVNEEGMDVLIGRDAAEADGIIVNCRIKPHTCFRGPYESGIMKMMTIGLGKQAGAEVCHEAGFGQMAKYVPMFGRAILKHVNILFAVAVLENAYDETAKIAVVNHDEIEDWEPALLEEAKQLLPCIVVPECDVLICDVIGKNFSGSGMDPNITGTFVTPYASGGLKSQRVAILDLSKESHHSGCGMGMAHATTRRFFDKVDFDLTYPNLITSTVVENARVPMVMKNDKEAIQVCIRTCTGIDKDNVRIVRIANSLQVEHIMLSEAYYEEAKKNPRLVIESEPEEMKFDEEGNLIGVGKIG</sequence>
<dbReference type="InterPro" id="IPR018657">
    <property type="entry name" value="LarA-like_N"/>
</dbReference>
<gene>
    <name evidence="2" type="ORF">IAA07_13690</name>
</gene>
<dbReference type="Pfam" id="PF09861">
    <property type="entry name" value="Lar_N"/>
    <property type="match status" value="1"/>
</dbReference>
<dbReference type="EMBL" id="DWZA01000109">
    <property type="protein sequence ID" value="HJA72604.1"/>
    <property type="molecule type" value="Genomic_DNA"/>
</dbReference>
<proteinExistence type="predicted"/>
<protein>
    <submittedName>
        <fullName evidence="2">Nickel-dependent lactate racemase</fullName>
    </submittedName>
</protein>
<feature type="domain" description="LarA-like N-terminal" evidence="1">
    <location>
        <begin position="24"/>
        <end position="192"/>
    </location>
</feature>
<comment type="caution">
    <text evidence="2">The sequence shown here is derived from an EMBL/GenBank/DDBJ whole genome shotgun (WGS) entry which is preliminary data.</text>
</comment>
<dbReference type="GO" id="GO:0050043">
    <property type="term" value="F:lactate racemase activity"/>
    <property type="evidence" value="ECO:0007669"/>
    <property type="project" value="InterPro"/>
</dbReference>
<dbReference type="Gene3D" id="3.40.50.11440">
    <property type="match status" value="1"/>
</dbReference>
<dbReference type="Proteomes" id="UP000823900">
    <property type="component" value="Unassembled WGS sequence"/>
</dbReference>
<reference evidence="2" key="2">
    <citation type="submission" date="2021-04" db="EMBL/GenBank/DDBJ databases">
        <authorList>
            <person name="Gilroy R."/>
        </authorList>
    </citation>
    <scope>NUCLEOTIDE SEQUENCE</scope>
    <source>
        <strain evidence="2">CHK178-16964</strain>
    </source>
</reference>
<name>A0A9D2HLB7_9FIRM</name>
<organism evidence="2 3">
    <name type="scientific">Candidatus Lachnoclostridium stercoravium</name>
    <dbReference type="NCBI Taxonomy" id="2838633"/>
    <lineage>
        <taxon>Bacteria</taxon>
        <taxon>Bacillati</taxon>
        <taxon>Bacillota</taxon>
        <taxon>Clostridia</taxon>
        <taxon>Lachnospirales</taxon>
        <taxon>Lachnospiraceae</taxon>
    </lineage>
</organism>
<reference evidence="2" key="1">
    <citation type="journal article" date="2021" name="PeerJ">
        <title>Extensive microbial diversity within the chicken gut microbiome revealed by metagenomics and culture.</title>
        <authorList>
            <person name="Gilroy R."/>
            <person name="Ravi A."/>
            <person name="Getino M."/>
            <person name="Pursley I."/>
            <person name="Horton D.L."/>
            <person name="Alikhan N.F."/>
            <person name="Baker D."/>
            <person name="Gharbi K."/>
            <person name="Hall N."/>
            <person name="Watson M."/>
            <person name="Adriaenssens E.M."/>
            <person name="Foster-Nyarko E."/>
            <person name="Jarju S."/>
            <person name="Secka A."/>
            <person name="Antonio M."/>
            <person name="Oren A."/>
            <person name="Chaudhuri R.R."/>
            <person name="La Ragione R."/>
            <person name="Hildebrand F."/>
            <person name="Pallen M.J."/>
        </authorList>
    </citation>
    <scope>NUCLEOTIDE SEQUENCE</scope>
    <source>
        <strain evidence="2">CHK178-16964</strain>
    </source>
</reference>
<dbReference type="AlphaFoldDB" id="A0A9D2HLB7"/>
<evidence type="ECO:0000259" key="1">
    <source>
        <dbReference type="Pfam" id="PF09861"/>
    </source>
</evidence>
<evidence type="ECO:0000313" key="3">
    <source>
        <dbReference type="Proteomes" id="UP000823900"/>
    </source>
</evidence>